<dbReference type="AlphaFoldDB" id="A0A2T6BIW0"/>
<protein>
    <submittedName>
        <fullName evidence="1">Uncharacterized protein</fullName>
    </submittedName>
</protein>
<comment type="caution">
    <text evidence="1">The sequence shown here is derived from an EMBL/GenBank/DDBJ whole genome shotgun (WGS) entry which is preliminary data.</text>
</comment>
<accession>A0A2T6BIW0</accession>
<sequence length="197" mass="22006">MQLTAHGRVLPLRSHPSMERRGLSITRAQRLRLENTLCSLPAHHVSGLSYVELRQRAGSGGSTNALPGRTSGPGYSIVLDYDSFSRRINQTTLDLNYTLLHEMGHVVDWTNHAFSWMQLNDRPGYDAICARVHRHAPGGTNNDQEKFADAYADFHFATARGRRTWPDSIAAIERCRPIWRVPESRPPAGGWGASAYA</sequence>
<gene>
    <name evidence="1" type="ORF">C8N43_0643</name>
</gene>
<dbReference type="OrthoDB" id="1394233at2"/>
<dbReference type="GO" id="GO:0008237">
    <property type="term" value="F:metallopeptidase activity"/>
    <property type="evidence" value="ECO:0007669"/>
    <property type="project" value="InterPro"/>
</dbReference>
<dbReference type="RefSeq" id="WP_107844232.1">
    <property type="nucleotide sequence ID" value="NZ_QBKS01000001.1"/>
</dbReference>
<keyword evidence="2" id="KW-1185">Reference proteome</keyword>
<dbReference type="Gene3D" id="3.40.390.10">
    <property type="entry name" value="Collagenase (Catalytic Domain)"/>
    <property type="match status" value="1"/>
</dbReference>
<dbReference type="InterPro" id="IPR024079">
    <property type="entry name" value="MetalloPept_cat_dom_sf"/>
</dbReference>
<organism evidence="1 2">
    <name type="scientific">Litoreibacter ponti</name>
    <dbReference type="NCBI Taxonomy" id="1510457"/>
    <lineage>
        <taxon>Bacteria</taxon>
        <taxon>Pseudomonadati</taxon>
        <taxon>Pseudomonadota</taxon>
        <taxon>Alphaproteobacteria</taxon>
        <taxon>Rhodobacterales</taxon>
        <taxon>Roseobacteraceae</taxon>
        <taxon>Litoreibacter</taxon>
    </lineage>
</organism>
<reference evidence="1 2" key="1">
    <citation type="submission" date="2018-04" db="EMBL/GenBank/DDBJ databases">
        <title>Genomic Encyclopedia of Archaeal and Bacterial Type Strains, Phase II (KMG-II): from individual species to whole genera.</title>
        <authorList>
            <person name="Goeker M."/>
        </authorList>
    </citation>
    <scope>NUCLEOTIDE SEQUENCE [LARGE SCALE GENOMIC DNA]</scope>
    <source>
        <strain evidence="1 2">DSM 100977</strain>
    </source>
</reference>
<evidence type="ECO:0000313" key="2">
    <source>
        <dbReference type="Proteomes" id="UP000243978"/>
    </source>
</evidence>
<evidence type="ECO:0000313" key="1">
    <source>
        <dbReference type="EMBL" id="PTX55994.1"/>
    </source>
</evidence>
<dbReference type="Proteomes" id="UP000243978">
    <property type="component" value="Unassembled WGS sequence"/>
</dbReference>
<name>A0A2T6BIW0_9RHOB</name>
<proteinExistence type="predicted"/>
<dbReference type="EMBL" id="QBKS01000001">
    <property type="protein sequence ID" value="PTX55994.1"/>
    <property type="molecule type" value="Genomic_DNA"/>
</dbReference>